<keyword evidence="2" id="KW-0472">Membrane</keyword>
<feature type="transmembrane region" description="Helical" evidence="2">
    <location>
        <begin position="162"/>
        <end position="181"/>
    </location>
</feature>
<reference evidence="3 4" key="1">
    <citation type="submission" date="2016-10" db="EMBL/GenBank/DDBJ databases">
        <authorList>
            <person name="de Groot N.N."/>
        </authorList>
    </citation>
    <scope>NUCLEOTIDE SEQUENCE [LARGE SCALE GENOMIC DNA]</scope>
    <source>
        <strain evidence="3 4">DSM 23042</strain>
    </source>
</reference>
<evidence type="ECO:0000313" key="4">
    <source>
        <dbReference type="Proteomes" id="UP000198885"/>
    </source>
</evidence>
<evidence type="ECO:0000256" key="2">
    <source>
        <dbReference type="SAM" id="Phobius"/>
    </source>
</evidence>
<accession>A0A1H9SEJ4</accession>
<keyword evidence="4" id="KW-1185">Reference proteome</keyword>
<proteinExistence type="predicted"/>
<name>A0A1H9SEJ4_9RHOB</name>
<evidence type="ECO:0000313" key="3">
    <source>
        <dbReference type="EMBL" id="SER83460.1"/>
    </source>
</evidence>
<keyword evidence="2" id="KW-0812">Transmembrane</keyword>
<protein>
    <submittedName>
        <fullName evidence="3">Uncharacterized protein</fullName>
    </submittedName>
</protein>
<dbReference type="Proteomes" id="UP000198885">
    <property type="component" value="Unassembled WGS sequence"/>
</dbReference>
<dbReference type="EMBL" id="FOGU01000003">
    <property type="protein sequence ID" value="SER83460.1"/>
    <property type="molecule type" value="Genomic_DNA"/>
</dbReference>
<evidence type="ECO:0000256" key="1">
    <source>
        <dbReference type="SAM" id="MobiDB-lite"/>
    </source>
</evidence>
<dbReference type="AlphaFoldDB" id="A0A1H9SEJ4"/>
<dbReference type="STRING" id="641238.SAMN04490244_103171"/>
<sequence length="182" mass="19209">MTDTIEIPERDWGKVHVFTLDLRADEVPAFTTPDDSGWPLKRALGATHLDPERVEVLATRELTGMGLSGYLVEGQGVQEAQVVPDRARLDALTGHVVVLPSVALGTGAQTLRPTAPLAHFATYSETPARPANERLESESARGTLTGGRTDPAPAGQGSRARLIAVIAALAVAALLLVWAFAG</sequence>
<dbReference type="RefSeq" id="WP_092690125.1">
    <property type="nucleotide sequence ID" value="NZ_FOGU01000003.1"/>
</dbReference>
<dbReference type="OrthoDB" id="7875742at2"/>
<keyword evidence="2" id="KW-1133">Transmembrane helix</keyword>
<gene>
    <name evidence="3" type="ORF">SAMN04490244_103171</name>
</gene>
<organism evidence="3 4">
    <name type="scientific">Tranquillimonas rosea</name>
    <dbReference type="NCBI Taxonomy" id="641238"/>
    <lineage>
        <taxon>Bacteria</taxon>
        <taxon>Pseudomonadati</taxon>
        <taxon>Pseudomonadota</taxon>
        <taxon>Alphaproteobacteria</taxon>
        <taxon>Rhodobacterales</taxon>
        <taxon>Roseobacteraceae</taxon>
        <taxon>Tranquillimonas</taxon>
    </lineage>
</organism>
<feature type="region of interest" description="Disordered" evidence="1">
    <location>
        <begin position="123"/>
        <end position="155"/>
    </location>
</feature>